<dbReference type="InterPro" id="IPR044934">
    <property type="entry name" value="Streptopain_sf"/>
</dbReference>
<dbReference type="Proteomes" id="UP001319045">
    <property type="component" value="Chromosome"/>
</dbReference>
<dbReference type="InterPro" id="IPR000200">
    <property type="entry name" value="Peptidase_C10"/>
</dbReference>
<sequence length="559" mass="61475">MIRLLVLSIAVFASSLNTFADNRNRSEMIKIAQEKLASKSMAKGSSIIDNEVKVMKDTDQFAIYGAKGAGFVVISRSNTFPAVIGESEHDYDSTNVAPGFKWWMENISKSMAYRDANNMGRTSISVSTTIDPLITTKWNQGTPYNLLCPKVGSLTHGYTGCVATAMSQILKYYNYPKTGKGSGGFSIVVDKDTVIRSATINTTYDWNNMSNTYLTSNAITPANIAVATLMRDAGCGANMEYGIDGSGTTDYDAAISFVNNFSYNPYSLKFLQKELYTDDEWAQMIYNEIKQLRPILYGGSTKTKEGHAFVFDGINTEGNVDVNWGWGGACDGWYDIFDLTPSGLGEEFSSGTTFSEGNDMIIGFDPHPDATGSDFSIWGTDKNCSFSISPDNKLSITMTAFYNFAYKTFTGDFAIICENTSTSVLTPIYNFFQEHSYESLSGFTYGKEVQGNLDISNLSPGTYKVYIASKATNETSWSPVRSFITHDVISYTLTKTNDGALTLTGIDKVKNEKENNDKNIRIYDISGKLLNVTTDGNTISGKGIFIIKQGNETKKVMKP</sequence>
<dbReference type="InterPro" id="IPR038765">
    <property type="entry name" value="Papain-like_cys_pep_sf"/>
</dbReference>
<feature type="signal peptide" evidence="1">
    <location>
        <begin position="1"/>
        <end position="20"/>
    </location>
</feature>
<organism evidence="2 3">
    <name type="scientific">Prevotella herbatica</name>
    <dbReference type="NCBI Taxonomy" id="2801997"/>
    <lineage>
        <taxon>Bacteria</taxon>
        <taxon>Pseudomonadati</taxon>
        <taxon>Bacteroidota</taxon>
        <taxon>Bacteroidia</taxon>
        <taxon>Bacteroidales</taxon>
        <taxon>Prevotellaceae</taxon>
        <taxon>Prevotella</taxon>
    </lineage>
</organism>
<dbReference type="RefSeq" id="WP_207153098.1">
    <property type="nucleotide sequence ID" value="NZ_AP024484.1"/>
</dbReference>
<protein>
    <submittedName>
        <fullName evidence="2">Peptidase_C10 and Por_Secre_tail domain-containing protein</fullName>
    </submittedName>
</protein>
<proteinExistence type="predicted"/>
<gene>
    <name evidence="2" type="ORF">prwr041_13390</name>
</gene>
<accession>A0ABM7NY95</accession>
<dbReference type="Pfam" id="PF01640">
    <property type="entry name" value="Peptidase_C10"/>
    <property type="match status" value="1"/>
</dbReference>
<keyword evidence="1" id="KW-0732">Signal</keyword>
<dbReference type="Gene3D" id="3.90.70.50">
    <property type="entry name" value="Peptidase C10, streptopain"/>
    <property type="match status" value="1"/>
</dbReference>
<name>A0ABM7NY95_9BACT</name>
<evidence type="ECO:0000313" key="3">
    <source>
        <dbReference type="Proteomes" id="UP001319045"/>
    </source>
</evidence>
<dbReference type="SUPFAM" id="SSF54001">
    <property type="entry name" value="Cysteine proteinases"/>
    <property type="match status" value="1"/>
</dbReference>
<evidence type="ECO:0000256" key="1">
    <source>
        <dbReference type="SAM" id="SignalP"/>
    </source>
</evidence>
<dbReference type="PRINTS" id="PR00797">
    <property type="entry name" value="STREPTOPAIN"/>
</dbReference>
<feature type="chain" id="PRO_5045822045" evidence="1">
    <location>
        <begin position="21"/>
        <end position="559"/>
    </location>
</feature>
<evidence type="ECO:0000313" key="2">
    <source>
        <dbReference type="EMBL" id="BCS85446.1"/>
    </source>
</evidence>
<reference evidence="2 3" key="1">
    <citation type="journal article" date="2022" name="Int. J. Syst. Evol. Microbiol.">
        <title>Prevotella herbatica sp. nov., a plant polysaccharide-decomposing anaerobic bacterium isolated from a methanogenic reactor.</title>
        <authorList>
            <person name="Uek A."/>
            <person name="Tonouchi A."/>
            <person name="Kaku N."/>
            <person name="Ueki K."/>
        </authorList>
    </citation>
    <scope>NUCLEOTIDE SEQUENCE [LARGE SCALE GENOMIC DNA]</scope>
    <source>
        <strain evidence="2 3">WR041</strain>
    </source>
</reference>
<keyword evidence="3" id="KW-1185">Reference proteome</keyword>
<dbReference type="EMBL" id="AP024484">
    <property type="protein sequence ID" value="BCS85446.1"/>
    <property type="molecule type" value="Genomic_DNA"/>
</dbReference>